<evidence type="ECO:0000256" key="8">
    <source>
        <dbReference type="ARBA" id="ARBA00023136"/>
    </source>
</evidence>
<evidence type="ECO:0000313" key="11">
    <source>
        <dbReference type="EMBL" id="CAF1523819.1"/>
    </source>
</evidence>
<evidence type="ECO:0000256" key="5">
    <source>
        <dbReference type="ARBA" id="ARBA00022968"/>
    </source>
</evidence>
<comment type="subcellular location">
    <subcellularLocation>
        <location evidence="1 9">Golgi apparatus</location>
        <location evidence="1 9">Golgi stack membrane</location>
        <topology evidence="1 9">Single-pass type II membrane protein</topology>
    </subcellularLocation>
</comment>
<dbReference type="Pfam" id="PF05679">
    <property type="entry name" value="CHGN"/>
    <property type="match status" value="1"/>
</dbReference>
<keyword evidence="8" id="KW-0472">Membrane</keyword>
<dbReference type="PANTHER" id="PTHR12369">
    <property type="entry name" value="CHONDROITIN SYNTHASE"/>
    <property type="match status" value="1"/>
</dbReference>
<evidence type="ECO:0000256" key="1">
    <source>
        <dbReference type="ARBA" id="ARBA00004447"/>
    </source>
</evidence>
<evidence type="ECO:0000313" key="12">
    <source>
        <dbReference type="Proteomes" id="UP000663891"/>
    </source>
</evidence>
<dbReference type="InterPro" id="IPR051227">
    <property type="entry name" value="CS_glycosyltransferase"/>
</dbReference>
<organism evidence="10 12">
    <name type="scientific">Adineta steineri</name>
    <dbReference type="NCBI Taxonomy" id="433720"/>
    <lineage>
        <taxon>Eukaryota</taxon>
        <taxon>Metazoa</taxon>
        <taxon>Spiralia</taxon>
        <taxon>Gnathifera</taxon>
        <taxon>Rotifera</taxon>
        <taxon>Eurotatoria</taxon>
        <taxon>Bdelloidea</taxon>
        <taxon>Adinetida</taxon>
        <taxon>Adinetidae</taxon>
        <taxon>Adineta</taxon>
    </lineage>
</organism>
<gene>
    <name evidence="11" type="ORF">JYZ213_LOCUS44727</name>
    <name evidence="10" type="ORF">VCS650_LOCUS42845</name>
</gene>
<sequence>QLKIQSNQFYKLLTMSNQQIAEQMMTIYNNTHRLFNIDNNEQTILDHQLWYVLHEYFNQSFLPSNDATFHSLYEKIQSIFNTNNIYSKKISQDKNQPGIYTLFTGSQYSANAESPVRSIEPAYKQSLDEVVRTYMEEVNKISRNMGRFVEYKKTLYGYYKYNPRFGINYILHLHVIYRKYTGKKMSIPVREHVYAVQRFHLLYFRELSSSYSSAMLSPFGADSSNSISPVMTNSFRTRILSTPSIPIHLIVPASGRLPTLKRLLTNFDRVVMYSNDSDLLNVHLHIMLMETAEDSGERMSTVANHIKKFLRKYKISRIHLIEVKNANFTRSYACSYGASRFNDTDLLFFIDVDMVFTRDLFPRIRHHTIFNKQVYYPTVFSQYDPQYWELPKMLSNFTSFHIRNDIGYWRQYGFGMLGIYKADLAQIGSWNVDISGWGKEDVDLYDKLVRSPTLNVFRTTDNSLMHIFHTKQCSLTLRDDQMTMCKGTKSTALGSQHILARHVQKMIELNKI</sequence>
<reference evidence="10" key="1">
    <citation type="submission" date="2021-02" db="EMBL/GenBank/DDBJ databases">
        <authorList>
            <person name="Nowell W R."/>
        </authorList>
    </citation>
    <scope>NUCLEOTIDE SEQUENCE</scope>
</reference>
<evidence type="ECO:0000256" key="6">
    <source>
        <dbReference type="ARBA" id="ARBA00022989"/>
    </source>
</evidence>
<keyword evidence="5 9" id="KW-0735">Signal-anchor</keyword>
<dbReference type="Proteomes" id="UP000663891">
    <property type="component" value="Unassembled WGS sequence"/>
</dbReference>
<dbReference type="InterPro" id="IPR029044">
    <property type="entry name" value="Nucleotide-diphossugar_trans"/>
</dbReference>
<keyword evidence="3 9" id="KW-0808">Transferase</keyword>
<dbReference type="AlphaFoldDB" id="A0A815U681"/>
<keyword evidence="6" id="KW-1133">Transmembrane helix</keyword>
<dbReference type="GO" id="GO:0032580">
    <property type="term" value="C:Golgi cisterna membrane"/>
    <property type="evidence" value="ECO:0007669"/>
    <property type="project" value="UniProtKB-SubCell"/>
</dbReference>
<dbReference type="GO" id="GO:0047238">
    <property type="term" value="F:glucuronosyl-N-acetylgalactosaminyl-proteoglycan 4-beta-N-acetylgalactosaminyltransferase activity"/>
    <property type="evidence" value="ECO:0007669"/>
    <property type="project" value="TreeGrafter"/>
</dbReference>
<dbReference type="EMBL" id="CAJNOG010003019">
    <property type="protein sequence ID" value="CAF1523819.1"/>
    <property type="molecule type" value="Genomic_DNA"/>
</dbReference>
<comment type="caution">
    <text evidence="10">The sequence shown here is derived from an EMBL/GenBank/DDBJ whole genome shotgun (WGS) entry which is preliminary data.</text>
</comment>
<evidence type="ECO:0000313" key="10">
    <source>
        <dbReference type="EMBL" id="CAF1512460.1"/>
    </source>
</evidence>
<dbReference type="EMBL" id="CAJNON010002538">
    <property type="protein sequence ID" value="CAF1512460.1"/>
    <property type="molecule type" value="Genomic_DNA"/>
</dbReference>
<dbReference type="EC" id="2.4.1.-" evidence="9"/>
<dbReference type="InterPro" id="IPR008428">
    <property type="entry name" value="Chond_GalNAc"/>
</dbReference>
<evidence type="ECO:0000256" key="2">
    <source>
        <dbReference type="ARBA" id="ARBA00009239"/>
    </source>
</evidence>
<dbReference type="PANTHER" id="PTHR12369:SF11">
    <property type="entry name" value="HEXOSYLTRANSFERASE"/>
    <property type="match status" value="1"/>
</dbReference>
<evidence type="ECO:0000256" key="4">
    <source>
        <dbReference type="ARBA" id="ARBA00022692"/>
    </source>
</evidence>
<accession>A0A815U681</accession>
<evidence type="ECO:0000256" key="3">
    <source>
        <dbReference type="ARBA" id="ARBA00022679"/>
    </source>
</evidence>
<protein>
    <recommendedName>
        <fullName evidence="9">Hexosyltransferase</fullName>
        <ecNumber evidence="9">2.4.1.-</ecNumber>
    </recommendedName>
</protein>
<dbReference type="Proteomes" id="UP000663845">
    <property type="component" value="Unassembled WGS sequence"/>
</dbReference>
<dbReference type="OrthoDB" id="431432at2759"/>
<proteinExistence type="inferred from homology"/>
<name>A0A815U681_9BILA</name>
<dbReference type="Gene3D" id="3.90.550.10">
    <property type="entry name" value="Spore Coat Polysaccharide Biosynthesis Protein SpsA, Chain A"/>
    <property type="match status" value="1"/>
</dbReference>
<keyword evidence="7 9" id="KW-0333">Golgi apparatus</keyword>
<comment type="similarity">
    <text evidence="2 9">Belongs to the chondroitin N-acetylgalactosaminyltransferase family.</text>
</comment>
<dbReference type="SUPFAM" id="SSF53448">
    <property type="entry name" value="Nucleotide-diphospho-sugar transferases"/>
    <property type="match status" value="1"/>
</dbReference>
<evidence type="ECO:0000256" key="7">
    <source>
        <dbReference type="ARBA" id="ARBA00023034"/>
    </source>
</evidence>
<feature type="non-terminal residue" evidence="10">
    <location>
        <position position="1"/>
    </location>
</feature>
<evidence type="ECO:0000256" key="9">
    <source>
        <dbReference type="RuleBase" id="RU364016"/>
    </source>
</evidence>
<keyword evidence="4" id="KW-0812">Transmembrane</keyword>